<keyword evidence="1" id="KW-0812">Transmembrane</keyword>
<keyword evidence="1" id="KW-1133">Transmembrane helix</keyword>
<evidence type="ECO:0000256" key="1">
    <source>
        <dbReference type="SAM" id="Phobius"/>
    </source>
</evidence>
<dbReference type="AlphaFoldDB" id="M0ZRH6"/>
<protein>
    <submittedName>
        <fullName evidence="2">Ribosomal protein L37</fullName>
    </submittedName>
</protein>
<keyword evidence="1" id="KW-0472">Membrane</keyword>
<organism evidence="2 3">
    <name type="scientific">Solanum tuberosum</name>
    <name type="common">Potato</name>
    <dbReference type="NCBI Taxonomy" id="4113"/>
    <lineage>
        <taxon>Eukaryota</taxon>
        <taxon>Viridiplantae</taxon>
        <taxon>Streptophyta</taxon>
        <taxon>Embryophyta</taxon>
        <taxon>Tracheophyta</taxon>
        <taxon>Spermatophyta</taxon>
        <taxon>Magnoliopsida</taxon>
        <taxon>eudicotyledons</taxon>
        <taxon>Gunneridae</taxon>
        <taxon>Pentapetalae</taxon>
        <taxon>asterids</taxon>
        <taxon>lamiids</taxon>
        <taxon>Solanales</taxon>
        <taxon>Solanaceae</taxon>
        <taxon>Solanoideae</taxon>
        <taxon>Solaneae</taxon>
        <taxon>Solanum</taxon>
    </lineage>
</organism>
<reference evidence="3" key="1">
    <citation type="journal article" date="2011" name="Nature">
        <title>Genome sequence and analysis of the tuber crop potato.</title>
        <authorList>
            <consortium name="The Potato Genome Sequencing Consortium"/>
        </authorList>
    </citation>
    <scope>NUCLEOTIDE SEQUENCE [LARGE SCALE GENOMIC DNA]</scope>
    <source>
        <strain evidence="3">cv. DM1-3 516 R44</strain>
    </source>
</reference>
<name>M0ZRH6_SOLTU</name>
<evidence type="ECO:0000313" key="3">
    <source>
        <dbReference type="Proteomes" id="UP000011115"/>
    </source>
</evidence>
<dbReference type="Proteomes" id="UP000011115">
    <property type="component" value="Unassembled WGS sequence"/>
</dbReference>
<dbReference type="Gramene" id="PGSC0003DMT400006514">
    <property type="protein sequence ID" value="PGSC0003DMT400006514"/>
    <property type="gene ID" value="PGSC0003DMG400002541"/>
</dbReference>
<dbReference type="EnsemblPlants" id="PGSC0003DMT400006514">
    <property type="protein sequence ID" value="PGSC0003DMT400006514"/>
    <property type="gene ID" value="PGSC0003DMG400002541"/>
</dbReference>
<sequence length="56" mass="6015">MENLFSECSDLLIFHVSVLVVCVVKELCIVYVSELRIAICSGTEAAPRKKGTAASA</sequence>
<proteinExistence type="predicted"/>
<keyword evidence="3" id="KW-1185">Reference proteome</keyword>
<accession>M0ZRH6</accession>
<feature type="transmembrane region" description="Helical" evidence="1">
    <location>
        <begin position="12"/>
        <end position="32"/>
    </location>
</feature>
<dbReference type="HOGENOM" id="CLU_3018060_0_0_1"/>
<gene>
    <name evidence="2" type="primary">LOC102586017</name>
</gene>
<dbReference type="ExpressionAtlas" id="M0ZRH6">
    <property type="expression patterns" value="baseline"/>
</dbReference>
<reference evidence="2" key="2">
    <citation type="submission" date="2015-06" db="UniProtKB">
        <authorList>
            <consortium name="EnsemblPlants"/>
        </authorList>
    </citation>
    <scope>IDENTIFICATION</scope>
    <source>
        <strain evidence="2">DM1-3 516 R44</strain>
    </source>
</reference>
<dbReference type="OrthoDB" id="528079at2759"/>
<evidence type="ECO:0000313" key="2">
    <source>
        <dbReference type="EnsemblPlants" id="PGSC0003DMT400006514"/>
    </source>
</evidence>